<protein>
    <submittedName>
        <fullName evidence="1">Uncharacterized protein</fullName>
    </submittedName>
</protein>
<dbReference type="EMBL" id="OZ034828">
    <property type="protein sequence ID" value="CAL1683984.1"/>
    <property type="molecule type" value="Genomic_DNA"/>
</dbReference>
<reference evidence="1" key="1">
    <citation type="submission" date="2024-04" db="EMBL/GenBank/DDBJ databases">
        <authorList>
            <consortium name="Molecular Ecology Group"/>
        </authorList>
    </citation>
    <scope>NUCLEOTIDE SEQUENCE</scope>
</reference>
<accession>A0AAV2NW18</accession>
<evidence type="ECO:0000313" key="1">
    <source>
        <dbReference type="EMBL" id="CAL1683984.1"/>
    </source>
</evidence>
<gene>
    <name evidence="1" type="ORF">LPLAT_LOCUS9711</name>
</gene>
<proteinExistence type="predicted"/>
<evidence type="ECO:0000313" key="2">
    <source>
        <dbReference type="Proteomes" id="UP001497644"/>
    </source>
</evidence>
<sequence>MTKQLMTKFFQTRIEGFVNILNRQLVRSERREERRYLDELWGDTQEAREWAENHSYMYVNVFDLRRLFGLEPYVVVVEEESW</sequence>
<dbReference type="AlphaFoldDB" id="A0AAV2NW18"/>
<keyword evidence="2" id="KW-1185">Reference proteome</keyword>
<dbReference type="Proteomes" id="UP001497644">
    <property type="component" value="Chromosome 5"/>
</dbReference>
<organism evidence="1 2">
    <name type="scientific">Lasius platythorax</name>
    <dbReference type="NCBI Taxonomy" id="488582"/>
    <lineage>
        <taxon>Eukaryota</taxon>
        <taxon>Metazoa</taxon>
        <taxon>Ecdysozoa</taxon>
        <taxon>Arthropoda</taxon>
        <taxon>Hexapoda</taxon>
        <taxon>Insecta</taxon>
        <taxon>Pterygota</taxon>
        <taxon>Neoptera</taxon>
        <taxon>Endopterygota</taxon>
        <taxon>Hymenoptera</taxon>
        <taxon>Apocrita</taxon>
        <taxon>Aculeata</taxon>
        <taxon>Formicoidea</taxon>
        <taxon>Formicidae</taxon>
        <taxon>Formicinae</taxon>
        <taxon>Lasius</taxon>
        <taxon>Lasius</taxon>
    </lineage>
</organism>
<name>A0AAV2NW18_9HYME</name>